<name>A0A8B9D679_ANSCY</name>
<evidence type="ECO:0000256" key="4">
    <source>
        <dbReference type="ARBA" id="ARBA00022729"/>
    </source>
</evidence>
<proteinExistence type="inferred from homology"/>
<dbReference type="PROSITE" id="PS00149">
    <property type="entry name" value="SULFATASE_2"/>
    <property type="match status" value="1"/>
</dbReference>
<organism evidence="8 9">
    <name type="scientific">Anser cygnoides</name>
    <name type="common">Swan goose</name>
    <dbReference type="NCBI Taxonomy" id="8845"/>
    <lineage>
        <taxon>Eukaryota</taxon>
        <taxon>Metazoa</taxon>
        <taxon>Chordata</taxon>
        <taxon>Craniata</taxon>
        <taxon>Vertebrata</taxon>
        <taxon>Euteleostomi</taxon>
        <taxon>Archelosauria</taxon>
        <taxon>Archosauria</taxon>
        <taxon>Dinosauria</taxon>
        <taxon>Saurischia</taxon>
        <taxon>Theropoda</taxon>
        <taxon>Coelurosauria</taxon>
        <taxon>Aves</taxon>
        <taxon>Neognathae</taxon>
        <taxon>Galloanserae</taxon>
        <taxon>Anseriformes</taxon>
        <taxon>Anatidae</taxon>
        <taxon>Anserinae</taxon>
        <taxon>Anser</taxon>
    </lineage>
</organism>
<dbReference type="InterPro" id="IPR024607">
    <property type="entry name" value="Sulfatase_CS"/>
</dbReference>
<dbReference type="AlphaFoldDB" id="A0A8B9D679"/>
<keyword evidence="3" id="KW-0479">Metal-binding</keyword>
<comment type="similarity">
    <text evidence="2">Belongs to the sulfatase family.</text>
</comment>
<keyword evidence="6" id="KW-0106">Calcium</keyword>
<protein>
    <submittedName>
        <fullName evidence="8">Arylsulfatase G</fullName>
    </submittedName>
</protein>
<dbReference type="PANTHER" id="PTHR42693">
    <property type="entry name" value="ARYLSULFATASE FAMILY MEMBER"/>
    <property type="match status" value="1"/>
</dbReference>
<comment type="cofactor">
    <cofactor evidence="1">
        <name>Ca(2+)</name>
        <dbReference type="ChEBI" id="CHEBI:29108"/>
    </cofactor>
</comment>
<evidence type="ECO:0000256" key="3">
    <source>
        <dbReference type="ARBA" id="ARBA00022723"/>
    </source>
</evidence>
<dbReference type="GO" id="GO:0004065">
    <property type="term" value="F:arylsulfatase activity"/>
    <property type="evidence" value="ECO:0007669"/>
    <property type="project" value="TreeGrafter"/>
</dbReference>
<sequence length="560" mass="61280">MIWAGGTSGPTGPRRRRRRIWMSWLPKGQGNGRAPSLAQNEHPWVLCPAAKGVSLPVGVQRRSFGFMGRARHPGVQVLAQLGRASASPSSLGAQRVVCGQAGRDRAAPPRAGLASPGSVPFSRFVDFHSAASTCSPSRASLLTGRLGARNGVTHNFAVTSVGGLPLNETTLAEVLRAAGYSTGAIGKWHLGHHGRHHPTARGFDYYFGIPYSHDMGCTDTPGYNVPPCPPCPRHGAATSAADKECYTDVALPLLENLTIVQQPVDLSSLTERYAEAAARFIRRASDSGRPFFLYVALAHMHVPLEVTAPPGRDVYGAALREMDALVGRLRRLAGPDTLLWFTGDNGPWAQKCELAGRLGPLVGAWQRTRGGSPAKQTTWEGGHRVPALAYWPGRVPAARSSRAVLRFCFTPTVGQLGRTERSRRCGWLSTRRSTPQEGRRLATEALGQKSVTSRPSFSIWIVISRNRSLWMWHPQSIGQCYLPSAGLTRRLWRILQQTTSRLQITPEIQQRGRAATHSTWLADAKHLPQPRWTTAQREERRGFVFKQTIARAAPFLILVL</sequence>
<dbReference type="Ensembl" id="ENSACDT00005000648.1">
    <property type="protein sequence ID" value="ENSACDP00005000556.1"/>
    <property type="gene ID" value="ENSACDG00005000382.1"/>
</dbReference>
<keyword evidence="5" id="KW-0378">Hydrolase</keyword>
<evidence type="ECO:0000256" key="6">
    <source>
        <dbReference type="ARBA" id="ARBA00022837"/>
    </source>
</evidence>
<dbReference type="InterPro" id="IPR017850">
    <property type="entry name" value="Alkaline_phosphatase_core_sf"/>
</dbReference>
<evidence type="ECO:0000313" key="9">
    <source>
        <dbReference type="Proteomes" id="UP000694521"/>
    </source>
</evidence>
<keyword evidence="9" id="KW-1185">Reference proteome</keyword>
<keyword evidence="4" id="KW-0732">Signal</keyword>
<dbReference type="PROSITE" id="PS00523">
    <property type="entry name" value="SULFATASE_1"/>
    <property type="match status" value="1"/>
</dbReference>
<evidence type="ECO:0000256" key="2">
    <source>
        <dbReference type="ARBA" id="ARBA00008779"/>
    </source>
</evidence>
<dbReference type="GO" id="GO:0046872">
    <property type="term" value="F:metal ion binding"/>
    <property type="evidence" value="ECO:0007669"/>
    <property type="project" value="UniProtKB-KW"/>
</dbReference>
<accession>A0A8B9D679</accession>
<reference evidence="8" key="2">
    <citation type="submission" date="2025-09" db="UniProtKB">
        <authorList>
            <consortium name="Ensembl"/>
        </authorList>
    </citation>
    <scope>IDENTIFICATION</scope>
</reference>
<reference evidence="8" key="1">
    <citation type="submission" date="2025-08" db="UniProtKB">
        <authorList>
            <consortium name="Ensembl"/>
        </authorList>
    </citation>
    <scope>IDENTIFICATION</scope>
</reference>
<dbReference type="Proteomes" id="UP000694521">
    <property type="component" value="Unplaced"/>
</dbReference>
<evidence type="ECO:0000256" key="1">
    <source>
        <dbReference type="ARBA" id="ARBA00001913"/>
    </source>
</evidence>
<dbReference type="InterPro" id="IPR050738">
    <property type="entry name" value="Sulfatase"/>
</dbReference>
<evidence type="ECO:0000313" key="8">
    <source>
        <dbReference type="Ensembl" id="ENSACDP00005000556.1"/>
    </source>
</evidence>
<dbReference type="Gene3D" id="3.40.720.10">
    <property type="entry name" value="Alkaline Phosphatase, subunit A"/>
    <property type="match status" value="1"/>
</dbReference>
<dbReference type="InterPro" id="IPR000917">
    <property type="entry name" value="Sulfatase_N"/>
</dbReference>
<dbReference type="PANTHER" id="PTHR42693:SF42">
    <property type="entry name" value="ARYLSULFATASE G"/>
    <property type="match status" value="1"/>
</dbReference>
<evidence type="ECO:0000256" key="5">
    <source>
        <dbReference type="ARBA" id="ARBA00022801"/>
    </source>
</evidence>
<evidence type="ECO:0000259" key="7">
    <source>
        <dbReference type="Pfam" id="PF00884"/>
    </source>
</evidence>
<dbReference type="Pfam" id="PF00884">
    <property type="entry name" value="Sulfatase"/>
    <property type="match status" value="1"/>
</dbReference>
<feature type="domain" description="Sulfatase N-terminal" evidence="7">
    <location>
        <begin position="123"/>
        <end position="415"/>
    </location>
</feature>
<dbReference type="SUPFAM" id="SSF53649">
    <property type="entry name" value="Alkaline phosphatase-like"/>
    <property type="match status" value="1"/>
</dbReference>